<keyword evidence="1" id="KW-0433">Leucine-rich repeat</keyword>
<dbReference type="PANTHER" id="PTHR36766">
    <property type="entry name" value="PLANT BROAD-SPECTRUM MILDEW RESISTANCE PROTEIN RPW8"/>
    <property type="match status" value="1"/>
</dbReference>
<accession>A0AAF0XLS4</accession>
<reference evidence="4" key="2">
    <citation type="submission" date="2022-03" db="EMBL/GenBank/DDBJ databases">
        <title>Draft title - Genomic analysis of global carrot germplasm unveils the trajectory of domestication and the origin of high carotenoid orange carrot.</title>
        <authorList>
            <person name="Iorizzo M."/>
            <person name="Ellison S."/>
            <person name="Senalik D."/>
            <person name="Macko-Podgorni A."/>
            <person name="Grzebelus D."/>
            <person name="Bostan H."/>
            <person name="Rolling W."/>
            <person name="Curaba J."/>
            <person name="Simon P."/>
        </authorList>
    </citation>
    <scope>NUCLEOTIDE SEQUENCE</scope>
    <source>
        <tissue evidence="4">Leaf</tissue>
    </source>
</reference>
<dbReference type="Gene3D" id="3.80.10.10">
    <property type="entry name" value="Ribonuclease Inhibitor"/>
    <property type="match status" value="2"/>
</dbReference>
<keyword evidence="5" id="KW-1185">Reference proteome</keyword>
<evidence type="ECO:0000313" key="4">
    <source>
        <dbReference type="EMBL" id="WOH09402.1"/>
    </source>
</evidence>
<organism evidence="4 5">
    <name type="scientific">Daucus carota subsp. sativus</name>
    <name type="common">Carrot</name>
    <dbReference type="NCBI Taxonomy" id="79200"/>
    <lineage>
        <taxon>Eukaryota</taxon>
        <taxon>Viridiplantae</taxon>
        <taxon>Streptophyta</taxon>
        <taxon>Embryophyta</taxon>
        <taxon>Tracheophyta</taxon>
        <taxon>Spermatophyta</taxon>
        <taxon>Magnoliopsida</taxon>
        <taxon>eudicotyledons</taxon>
        <taxon>Gunneridae</taxon>
        <taxon>Pentapetalae</taxon>
        <taxon>asterids</taxon>
        <taxon>campanulids</taxon>
        <taxon>Apiales</taxon>
        <taxon>Apiaceae</taxon>
        <taxon>Apioideae</taxon>
        <taxon>Scandiceae</taxon>
        <taxon>Daucinae</taxon>
        <taxon>Daucus</taxon>
        <taxon>Daucus sect. Daucus</taxon>
    </lineage>
</organism>
<dbReference type="EMBL" id="CP093349">
    <property type="protein sequence ID" value="WOH09402.1"/>
    <property type="molecule type" value="Genomic_DNA"/>
</dbReference>
<keyword evidence="2" id="KW-0611">Plant defense</keyword>
<name>A0AAF0XLS4_DAUCS</name>
<evidence type="ECO:0000259" key="3">
    <source>
        <dbReference type="Pfam" id="PF25019"/>
    </source>
</evidence>
<protein>
    <recommendedName>
        <fullName evidence="3">R13L1/DRL21-like LRR repeat region domain-containing protein</fullName>
    </recommendedName>
</protein>
<dbReference type="Pfam" id="PF25019">
    <property type="entry name" value="LRR_R13L1-DRL21"/>
    <property type="match status" value="1"/>
</dbReference>
<evidence type="ECO:0000256" key="2">
    <source>
        <dbReference type="ARBA" id="ARBA00022821"/>
    </source>
</evidence>
<dbReference type="PANTHER" id="PTHR36766:SF30">
    <property type="entry name" value="TIR-NBS TYPE DISEASE RESISTANCE PROTEIN-RELATED"/>
    <property type="match status" value="1"/>
</dbReference>
<dbReference type="OMA" id="CCLINIS"/>
<reference evidence="4" key="1">
    <citation type="journal article" date="2016" name="Nat. Genet.">
        <title>A high-quality carrot genome assembly provides new insights into carotenoid accumulation and asterid genome evolution.</title>
        <authorList>
            <person name="Iorizzo M."/>
            <person name="Ellison S."/>
            <person name="Senalik D."/>
            <person name="Zeng P."/>
            <person name="Satapoomin P."/>
            <person name="Huang J."/>
            <person name="Bowman M."/>
            <person name="Iovene M."/>
            <person name="Sanseverino W."/>
            <person name="Cavagnaro P."/>
            <person name="Yildiz M."/>
            <person name="Macko-Podgorni A."/>
            <person name="Moranska E."/>
            <person name="Grzebelus E."/>
            <person name="Grzebelus D."/>
            <person name="Ashrafi H."/>
            <person name="Zheng Z."/>
            <person name="Cheng S."/>
            <person name="Spooner D."/>
            <person name="Van Deynze A."/>
            <person name="Simon P."/>
        </authorList>
    </citation>
    <scope>NUCLEOTIDE SEQUENCE</scope>
    <source>
        <tissue evidence="4">Leaf</tissue>
    </source>
</reference>
<dbReference type="InterPro" id="IPR032675">
    <property type="entry name" value="LRR_dom_sf"/>
</dbReference>
<proteinExistence type="predicted"/>
<feature type="domain" description="R13L1/DRL21-like LRR repeat region" evidence="3">
    <location>
        <begin position="35"/>
        <end position="141"/>
    </location>
</feature>
<dbReference type="AlphaFoldDB" id="A0AAF0XLS4"/>
<dbReference type="InterPro" id="IPR056789">
    <property type="entry name" value="LRR_R13L1-DRL21"/>
</dbReference>
<evidence type="ECO:0000256" key="1">
    <source>
        <dbReference type="ARBA" id="ARBA00022614"/>
    </source>
</evidence>
<dbReference type="GO" id="GO:0006952">
    <property type="term" value="P:defense response"/>
    <property type="evidence" value="ECO:0007669"/>
    <property type="project" value="UniProtKB-KW"/>
</dbReference>
<gene>
    <name evidence="4" type="ORF">DCAR_0728859</name>
</gene>
<evidence type="ECO:0000313" key="5">
    <source>
        <dbReference type="Proteomes" id="UP000077755"/>
    </source>
</evidence>
<dbReference type="Proteomes" id="UP000077755">
    <property type="component" value="Chromosome 7"/>
</dbReference>
<sequence length="427" mass="48774">MFRQAREDPWRQLLPADHLNSYLLQTKSGSHAEILTVHVRRNVSNIEEARRANLYVKSNIRHLVLSWENNEDERGDGEYKDEDVMNGLEAHPNLKELTVEGFMGKNLASWITKMNNLVKITLKDCNRCEVLPPLSRIESLEIKNCLRLRKIPDSCCRALKEVIIGNMESTMILETISKNASSLTTLKLGGGKSCRSTSSSYYSSDMESIINVLLRSNSLSLSTLELIECKSVQRLTVGVSLERLWVYDCPNLMSIKLDDEGSAGLKSLSVRKCSSSLLNTVSAQIQSSTLERLKLGPFLGNIDEFPWPFSSSSNSFPNLDSLELFGWDKVKSRPLFEQLQSTFPRLKELIINNFKQVKDLPDLISRLLFLEKLIILDCNNLDCLPKFEESHRLQLLKIIRCPSLRERCMKDSGPEWFKIKHIPIIKW</sequence>
<dbReference type="SUPFAM" id="SSF52058">
    <property type="entry name" value="L domain-like"/>
    <property type="match status" value="1"/>
</dbReference>